<dbReference type="AlphaFoldDB" id="A0A1W1EC13"/>
<dbReference type="GO" id="GO:0003824">
    <property type="term" value="F:catalytic activity"/>
    <property type="evidence" value="ECO:0007669"/>
    <property type="project" value="InterPro"/>
</dbReference>
<evidence type="ECO:0000313" key="2">
    <source>
        <dbReference type="EMBL" id="SFZ97561.1"/>
    </source>
</evidence>
<dbReference type="InterPro" id="IPR005135">
    <property type="entry name" value="Endo/exonuclease/phosphatase"/>
</dbReference>
<feature type="domain" description="Endonuclease/exonuclease/phosphatase" evidence="1">
    <location>
        <begin position="2"/>
        <end position="305"/>
    </location>
</feature>
<accession>A0A1W1EC13</accession>
<dbReference type="Pfam" id="PF19580">
    <property type="entry name" value="Exo_endo_phos_3"/>
    <property type="match status" value="1"/>
</dbReference>
<dbReference type="PANTHER" id="PTHR42834:SF1">
    <property type="entry name" value="ENDONUCLEASE_EXONUCLEASE_PHOSPHATASE FAMILY PROTEIN (AFU_ORTHOLOGUE AFUA_3G09210)"/>
    <property type="match status" value="1"/>
</dbReference>
<organism evidence="2">
    <name type="scientific">hydrothermal vent metagenome</name>
    <dbReference type="NCBI Taxonomy" id="652676"/>
    <lineage>
        <taxon>unclassified sequences</taxon>
        <taxon>metagenomes</taxon>
        <taxon>ecological metagenomes</taxon>
    </lineage>
</organism>
<protein>
    <recommendedName>
        <fullName evidence="1">Endonuclease/exonuclease/phosphatase domain-containing protein</fullName>
    </recommendedName>
</protein>
<dbReference type="InterPro" id="IPR036691">
    <property type="entry name" value="Endo/exonu/phosph_ase_sf"/>
</dbReference>
<reference evidence="2" key="1">
    <citation type="submission" date="2016-10" db="EMBL/GenBank/DDBJ databases">
        <authorList>
            <person name="de Groot N.N."/>
        </authorList>
    </citation>
    <scope>NUCLEOTIDE SEQUENCE</scope>
</reference>
<proteinExistence type="predicted"/>
<dbReference type="SUPFAM" id="SSF56219">
    <property type="entry name" value="DNase I-like"/>
    <property type="match status" value="1"/>
</dbReference>
<dbReference type="EMBL" id="FPKX01000008">
    <property type="protein sequence ID" value="SFZ97561.1"/>
    <property type="molecule type" value="Genomic_DNA"/>
</dbReference>
<dbReference type="PANTHER" id="PTHR42834">
    <property type="entry name" value="ENDONUCLEASE/EXONUCLEASE/PHOSPHATASE FAMILY PROTEIN (AFU_ORTHOLOGUE AFUA_3G09210)"/>
    <property type="match status" value="1"/>
</dbReference>
<gene>
    <name evidence="2" type="ORF">MNB_SV-5-525</name>
</gene>
<dbReference type="Gene3D" id="3.60.10.10">
    <property type="entry name" value="Endonuclease/exonuclease/phosphatase"/>
    <property type="match status" value="1"/>
</dbReference>
<name>A0A1W1EC13_9ZZZZ</name>
<sequence>MQNLFDAKTQGTEYDEYIVGKHNWSKKMSALKVDRTAEVICDLNADIIGLQEIENSYILAELLKRLKRVGCEYKYSAISHKKGSAIQVALLSRFRIKKSKDLEVSYAPKVRNILRVDLEIDSKPLTIFVNHWKSKSRNGYESKRIKYAKRLEKEILSMPKDREYIILGDLNSNYDAHLSLSKKLDDTNGKRAISHTLKTLYNNTLIDKKKIKESSWGSHYNTWQELPYKDRWSHKFYGNRSTLDHILLPSFMFNNSGINYVDNSFKVFKSSNLFTKKGYINAWKIKSGKHIGKGYSDHLPIYAYFDFKPYKSSVKNSKSKVKLSETIESLYKVEQLETPLKLENVVVLLKRGKYAVIKQSEKGRGVFIYGSANSLQEGRSYNILVKDITTYKGLKEITHFEILEKKQRVKLKDFYKNVDIKRQNEVLTNLVGEYKNRYLYFKSKKIPIYFKNKKITPKNGSKIKIHYAHIGYYKRLQLVIYSKKDFTILEK</sequence>
<evidence type="ECO:0000259" key="1">
    <source>
        <dbReference type="Pfam" id="PF19580"/>
    </source>
</evidence>